<dbReference type="SUPFAM" id="SSF48452">
    <property type="entry name" value="TPR-like"/>
    <property type="match status" value="1"/>
</dbReference>
<feature type="region of interest" description="Disordered" evidence="6">
    <location>
        <begin position="309"/>
        <end position="330"/>
    </location>
</feature>
<keyword evidence="3" id="KW-0862">Zinc</keyword>
<evidence type="ECO:0000256" key="4">
    <source>
        <dbReference type="PROSITE-ProRule" id="PRU00091"/>
    </source>
</evidence>
<dbReference type="PROSITE" id="PS50005">
    <property type="entry name" value="TPR"/>
    <property type="match status" value="1"/>
</dbReference>
<evidence type="ECO:0000256" key="1">
    <source>
        <dbReference type="ARBA" id="ARBA00022723"/>
    </source>
</evidence>
<dbReference type="InterPro" id="IPR000306">
    <property type="entry name" value="Znf_FYVE"/>
</dbReference>
<dbReference type="InterPro" id="IPR019734">
    <property type="entry name" value="TPR_rpt"/>
</dbReference>
<dbReference type="CDD" id="cd15760">
    <property type="entry name" value="FYVE_scVPS27p_like"/>
    <property type="match status" value="1"/>
</dbReference>
<reference evidence="8 9" key="1">
    <citation type="journal article" date="2021" name="Genome Biol.">
        <title>AFLAP: assembly-free linkage analysis pipeline using k-mers from genome sequencing data.</title>
        <authorList>
            <person name="Fletcher K."/>
            <person name="Zhang L."/>
            <person name="Gil J."/>
            <person name="Han R."/>
            <person name="Cavanaugh K."/>
            <person name="Michelmore R."/>
        </authorList>
    </citation>
    <scope>NUCLEOTIDE SEQUENCE [LARGE SCALE GENOMIC DNA]</scope>
    <source>
        <strain evidence="8 9">SF5</strain>
    </source>
</reference>
<name>A0A976FHT6_BRELC</name>
<dbReference type="Gene3D" id="1.25.40.20">
    <property type="entry name" value="Ankyrin repeat-containing domain"/>
    <property type="match status" value="1"/>
</dbReference>
<dbReference type="GO" id="GO:0033565">
    <property type="term" value="C:ESCRT-0 complex"/>
    <property type="evidence" value="ECO:0007669"/>
    <property type="project" value="TreeGrafter"/>
</dbReference>
<keyword evidence="5" id="KW-0802">TPR repeat</keyword>
<dbReference type="InterPro" id="IPR017455">
    <property type="entry name" value="Znf_FYVE-rel"/>
</dbReference>
<feature type="region of interest" description="Disordered" evidence="6">
    <location>
        <begin position="1"/>
        <end position="33"/>
    </location>
</feature>
<dbReference type="InterPro" id="IPR011011">
    <property type="entry name" value="Znf_FYVE_PHD"/>
</dbReference>
<gene>
    <name evidence="8" type="ORF">CCR75_009382</name>
</gene>
<dbReference type="PANTHER" id="PTHR47794">
    <property type="entry name" value="VACUOLAR PROTEIN SORTING-ASSOCIATED PROTEIN 27"/>
    <property type="match status" value="1"/>
</dbReference>
<dbReference type="PROSITE" id="PS50178">
    <property type="entry name" value="ZF_FYVE"/>
    <property type="match status" value="1"/>
</dbReference>
<dbReference type="Proteomes" id="UP000294530">
    <property type="component" value="Unassembled WGS sequence"/>
</dbReference>
<dbReference type="GO" id="GO:0043130">
    <property type="term" value="F:ubiquitin binding"/>
    <property type="evidence" value="ECO:0007669"/>
    <property type="project" value="TreeGrafter"/>
</dbReference>
<dbReference type="Gene3D" id="3.30.40.10">
    <property type="entry name" value="Zinc/RING finger domain, C3HC4 (zinc finger)"/>
    <property type="match status" value="1"/>
</dbReference>
<dbReference type="SUPFAM" id="SSF57903">
    <property type="entry name" value="FYVE/PHD zinc finger"/>
    <property type="match status" value="1"/>
</dbReference>
<dbReference type="GeneID" id="94353094"/>
<sequence length="637" mass="71142">MVSVRLQRQHQVSVNHRLAPESTPEDDKMTPPAAPKLAECSDFPRLLVALALRPQLAQTVDAFGMTALHWVCSDPKAPARVVWTVARVFPAAAATRNLAGLLPLHVAIRKRLALEVIQALLHVYPEAVIVCTPDGKTPFMLAKQKPVASSAIISLLRLLEAQAKTGAPILSPSRWAAKLRSRKNRDVKLSNGLSRSRMDTQEGTMVTRMAPRVTPPRWAMGSKCSHCAHSFGYFRQRHHCRNCGASVCGRHSRHHVPLKHLGLDQPQRVCTCCFDDVQAQYNIRALSRVTQAGGVYPYVNTSDTFTNDWSHSRPRHSKSIFSEPTQHGKPFEMATNRVHNARGNGFTPISVTSNWNSAATDTKESFQRTKGSMFLAAAPKRPTLFERQRLRDQPRQSTDSEQNRQKTHQRRPQSHLSWQDTSSLHTPQMSGIYSNEEHELDQQMQQFSTGKRKLTKTTRCHKEKAKALSEPRQFHACAEKYLKSGNSCVFEYEGEDEEAELAATMAFMTAGRRMSCTADLLEDLDMPSNVAKTHHEVGVNLMCQGEFCEAIVALQRSVKLDETNSVTWLDLAKALDGEGKDRESAEEAVRRALKLEPSSIGALSLLGKLLHLRGDHDDAILVFRQVLELQCPGSGHR</sequence>
<dbReference type="RefSeq" id="XP_067816496.1">
    <property type="nucleotide sequence ID" value="XM_067967423.1"/>
</dbReference>
<dbReference type="GO" id="GO:0043328">
    <property type="term" value="P:protein transport to vacuole involved in ubiquitin-dependent protein catabolic process via the multivesicular body sorting pathway"/>
    <property type="evidence" value="ECO:0007669"/>
    <property type="project" value="TreeGrafter"/>
</dbReference>
<evidence type="ECO:0000313" key="9">
    <source>
        <dbReference type="Proteomes" id="UP000294530"/>
    </source>
</evidence>
<dbReference type="KEGG" id="blac:94353094"/>
<evidence type="ECO:0000313" key="8">
    <source>
        <dbReference type="EMBL" id="TDH66997.1"/>
    </source>
</evidence>
<evidence type="ECO:0000259" key="7">
    <source>
        <dbReference type="PROSITE" id="PS50178"/>
    </source>
</evidence>
<dbReference type="Gene3D" id="1.25.40.10">
    <property type="entry name" value="Tetratricopeptide repeat domain"/>
    <property type="match status" value="1"/>
</dbReference>
<evidence type="ECO:0000256" key="5">
    <source>
        <dbReference type="PROSITE-ProRule" id="PRU00339"/>
    </source>
</evidence>
<feature type="region of interest" description="Disordered" evidence="6">
    <location>
        <begin position="360"/>
        <end position="429"/>
    </location>
</feature>
<dbReference type="Pfam" id="PF01363">
    <property type="entry name" value="FYVE"/>
    <property type="match status" value="1"/>
</dbReference>
<organism evidence="8 9">
    <name type="scientific">Bremia lactucae</name>
    <name type="common">Lettuce downy mildew</name>
    <dbReference type="NCBI Taxonomy" id="4779"/>
    <lineage>
        <taxon>Eukaryota</taxon>
        <taxon>Sar</taxon>
        <taxon>Stramenopiles</taxon>
        <taxon>Oomycota</taxon>
        <taxon>Peronosporomycetes</taxon>
        <taxon>Peronosporales</taxon>
        <taxon>Peronosporaceae</taxon>
        <taxon>Bremia</taxon>
    </lineage>
</organism>
<comment type="caution">
    <text evidence="8">The sequence shown here is derived from an EMBL/GenBank/DDBJ whole genome shotgun (WGS) entry which is preliminary data.</text>
</comment>
<feature type="repeat" description="TPR" evidence="5">
    <location>
        <begin position="531"/>
        <end position="564"/>
    </location>
</feature>
<evidence type="ECO:0000256" key="3">
    <source>
        <dbReference type="ARBA" id="ARBA00022833"/>
    </source>
</evidence>
<dbReference type="SUPFAM" id="SSF48403">
    <property type="entry name" value="Ankyrin repeat"/>
    <property type="match status" value="1"/>
</dbReference>
<protein>
    <recommendedName>
        <fullName evidence="7">FYVE-type domain-containing protein</fullName>
    </recommendedName>
</protein>
<keyword evidence="9" id="KW-1185">Reference proteome</keyword>
<feature type="compositionally biased region" description="Basic and acidic residues" evidence="6">
    <location>
        <begin position="383"/>
        <end position="394"/>
    </location>
</feature>
<dbReference type="InterPro" id="IPR011990">
    <property type="entry name" value="TPR-like_helical_dom_sf"/>
</dbReference>
<proteinExistence type="predicted"/>
<dbReference type="InterPro" id="IPR036770">
    <property type="entry name" value="Ankyrin_rpt-contain_sf"/>
</dbReference>
<keyword evidence="2 4" id="KW-0863">Zinc-finger</keyword>
<dbReference type="OrthoDB" id="70570at2759"/>
<evidence type="ECO:0000256" key="6">
    <source>
        <dbReference type="SAM" id="MobiDB-lite"/>
    </source>
</evidence>
<keyword evidence="1" id="KW-0479">Metal-binding</keyword>
<dbReference type="GO" id="GO:0006623">
    <property type="term" value="P:protein targeting to vacuole"/>
    <property type="evidence" value="ECO:0007669"/>
    <property type="project" value="TreeGrafter"/>
</dbReference>
<dbReference type="AlphaFoldDB" id="A0A976FHT6"/>
<feature type="compositionally biased region" description="Polar residues" evidence="6">
    <location>
        <begin position="414"/>
        <end position="429"/>
    </location>
</feature>
<dbReference type="SMART" id="SM00064">
    <property type="entry name" value="FYVE"/>
    <property type="match status" value="1"/>
</dbReference>
<dbReference type="GO" id="GO:0032266">
    <property type="term" value="F:phosphatidylinositol-3-phosphate binding"/>
    <property type="evidence" value="ECO:0007669"/>
    <property type="project" value="TreeGrafter"/>
</dbReference>
<dbReference type="SMART" id="SM00028">
    <property type="entry name" value="TPR"/>
    <property type="match status" value="3"/>
</dbReference>
<dbReference type="GO" id="GO:0008270">
    <property type="term" value="F:zinc ion binding"/>
    <property type="evidence" value="ECO:0007669"/>
    <property type="project" value="UniProtKB-KW"/>
</dbReference>
<dbReference type="FunFam" id="3.30.40.10:FF:000345">
    <property type="entry name" value="Vacuolar protein sorting-associated protein 27"/>
    <property type="match status" value="1"/>
</dbReference>
<evidence type="ECO:0000256" key="2">
    <source>
        <dbReference type="ARBA" id="ARBA00022771"/>
    </source>
</evidence>
<dbReference type="PANTHER" id="PTHR47794:SF1">
    <property type="entry name" value="VACUOLAR PROTEIN SORTING-ASSOCIATED PROTEIN 27"/>
    <property type="match status" value="1"/>
</dbReference>
<dbReference type="EMBL" id="SHOA02000014">
    <property type="protein sequence ID" value="TDH66997.1"/>
    <property type="molecule type" value="Genomic_DNA"/>
</dbReference>
<accession>A0A976FHT6</accession>
<feature type="domain" description="FYVE-type" evidence="7">
    <location>
        <begin position="218"/>
        <end position="278"/>
    </location>
</feature>
<dbReference type="InterPro" id="IPR013083">
    <property type="entry name" value="Znf_RING/FYVE/PHD"/>
</dbReference>